<dbReference type="AlphaFoldDB" id="X1L384"/>
<gene>
    <name evidence="2" type="ORF">S06H3_02135</name>
</gene>
<comment type="caution">
    <text evidence="2">The sequence shown here is derived from an EMBL/GenBank/DDBJ whole genome shotgun (WGS) entry which is preliminary data.</text>
</comment>
<organism evidence="2">
    <name type="scientific">marine sediment metagenome</name>
    <dbReference type="NCBI Taxonomy" id="412755"/>
    <lineage>
        <taxon>unclassified sequences</taxon>
        <taxon>metagenomes</taxon>
        <taxon>ecological metagenomes</taxon>
    </lineage>
</organism>
<feature type="domain" description="Transcription regulator AsnC/Lrp ligand binding" evidence="1">
    <location>
        <begin position="5"/>
        <end position="73"/>
    </location>
</feature>
<dbReference type="EMBL" id="BARV01000598">
    <property type="protein sequence ID" value="GAI00346.1"/>
    <property type="molecule type" value="Genomic_DNA"/>
</dbReference>
<sequence length="76" mass="8130">MVGLVLLRLEAGKEQSVLAKIKDIKGVKKVQAVFGRWDLVATVEAQDLNALTSLVIKNIRAIEGVAATETLISTAL</sequence>
<dbReference type="InterPro" id="IPR011008">
    <property type="entry name" value="Dimeric_a/b-barrel"/>
</dbReference>
<dbReference type="Pfam" id="PF01037">
    <property type="entry name" value="AsnC_trans_reg"/>
    <property type="match status" value="1"/>
</dbReference>
<dbReference type="SUPFAM" id="SSF54909">
    <property type="entry name" value="Dimeric alpha+beta barrel"/>
    <property type="match status" value="1"/>
</dbReference>
<evidence type="ECO:0000313" key="2">
    <source>
        <dbReference type="EMBL" id="GAI00346.1"/>
    </source>
</evidence>
<dbReference type="InterPro" id="IPR019887">
    <property type="entry name" value="Tscrpt_reg_AsnC/Lrp_C"/>
</dbReference>
<proteinExistence type="predicted"/>
<reference evidence="2" key="1">
    <citation type="journal article" date="2014" name="Front. Microbiol.">
        <title>High frequency of phylogenetically diverse reductive dehalogenase-homologous genes in deep subseafloor sedimentary metagenomes.</title>
        <authorList>
            <person name="Kawai M."/>
            <person name="Futagami T."/>
            <person name="Toyoda A."/>
            <person name="Takaki Y."/>
            <person name="Nishi S."/>
            <person name="Hori S."/>
            <person name="Arai W."/>
            <person name="Tsubouchi T."/>
            <person name="Morono Y."/>
            <person name="Uchiyama I."/>
            <person name="Ito T."/>
            <person name="Fujiyama A."/>
            <person name="Inagaki F."/>
            <person name="Takami H."/>
        </authorList>
    </citation>
    <scope>NUCLEOTIDE SEQUENCE</scope>
    <source>
        <strain evidence="2">Expedition CK06-06</strain>
    </source>
</reference>
<protein>
    <recommendedName>
        <fullName evidence="1">Transcription regulator AsnC/Lrp ligand binding domain-containing protein</fullName>
    </recommendedName>
</protein>
<name>X1L384_9ZZZZ</name>
<dbReference type="Gene3D" id="3.30.70.920">
    <property type="match status" value="1"/>
</dbReference>
<accession>X1L384</accession>
<evidence type="ECO:0000259" key="1">
    <source>
        <dbReference type="Pfam" id="PF01037"/>
    </source>
</evidence>